<dbReference type="RefSeq" id="WP_349182234.1">
    <property type="nucleotide sequence ID" value="NZ_JBBNGS010000007.1"/>
</dbReference>
<dbReference type="CDD" id="cd09911">
    <property type="entry name" value="Lin0431_like"/>
    <property type="match status" value="1"/>
</dbReference>
<proteinExistence type="predicted"/>
<keyword evidence="1" id="KW-1133">Transmembrane helix</keyword>
<dbReference type="Pfam" id="PF07009">
    <property type="entry name" value="NusG_II"/>
    <property type="match status" value="1"/>
</dbReference>
<evidence type="ECO:0000256" key="1">
    <source>
        <dbReference type="SAM" id="Phobius"/>
    </source>
</evidence>
<evidence type="ECO:0000313" key="2">
    <source>
        <dbReference type="EMBL" id="MEQ2637666.1"/>
    </source>
</evidence>
<gene>
    <name evidence="2" type="ORF">AAAT05_04830</name>
</gene>
<organism evidence="2 3">
    <name type="scientific">Paratractidigestivibacter faecalis</name>
    <dbReference type="NCBI Taxonomy" id="2292441"/>
    <lineage>
        <taxon>Bacteria</taxon>
        <taxon>Bacillati</taxon>
        <taxon>Actinomycetota</taxon>
        <taxon>Coriobacteriia</taxon>
        <taxon>Coriobacteriales</taxon>
        <taxon>Atopobiaceae</taxon>
        <taxon>Paratractidigestivibacter</taxon>
    </lineage>
</organism>
<keyword evidence="1" id="KW-0812">Transmembrane</keyword>
<sequence length="139" mass="14399">MGGYVAGGRRGGAKAGRSGRAGVIVAVLVVLVAVGSWLAVRAWEGGQESSRARVTDADGQVYELPLDKDAEQAVTSSAGTNVIEVKDGRVRVREADCPNQDCVRQGWIDSAGQQIVCLPHKLAVDVVGGEAAAVDVMGR</sequence>
<accession>A0ABV1II23</accession>
<keyword evidence="3" id="KW-1185">Reference proteome</keyword>
<dbReference type="Proteomes" id="UP001478817">
    <property type="component" value="Unassembled WGS sequence"/>
</dbReference>
<name>A0ABV1II23_9ACTN</name>
<dbReference type="InterPro" id="IPR038690">
    <property type="entry name" value="NusG_2_sf"/>
</dbReference>
<comment type="caution">
    <text evidence="2">The sequence shown here is derived from an EMBL/GenBank/DDBJ whole genome shotgun (WGS) entry which is preliminary data.</text>
</comment>
<reference evidence="2 3" key="1">
    <citation type="submission" date="2024-04" db="EMBL/GenBank/DDBJ databases">
        <title>Human intestinal bacterial collection.</title>
        <authorList>
            <person name="Pauvert C."/>
            <person name="Hitch T.C.A."/>
            <person name="Clavel T."/>
        </authorList>
    </citation>
    <scope>NUCLEOTIDE SEQUENCE [LARGE SCALE GENOMIC DNA]</scope>
    <source>
        <strain evidence="2 3">CLA-AA-H197</strain>
    </source>
</reference>
<keyword evidence="1" id="KW-0472">Membrane</keyword>
<protein>
    <submittedName>
        <fullName evidence="2">NusG domain II-containing protein</fullName>
    </submittedName>
</protein>
<feature type="transmembrane region" description="Helical" evidence="1">
    <location>
        <begin position="21"/>
        <end position="40"/>
    </location>
</feature>
<dbReference type="Gene3D" id="2.60.320.10">
    <property type="entry name" value="N-utilization substance G protein NusG, insert domain"/>
    <property type="match status" value="1"/>
</dbReference>
<evidence type="ECO:0000313" key="3">
    <source>
        <dbReference type="Proteomes" id="UP001478817"/>
    </source>
</evidence>
<dbReference type="EMBL" id="JBBNGS010000007">
    <property type="protein sequence ID" value="MEQ2637666.1"/>
    <property type="molecule type" value="Genomic_DNA"/>
</dbReference>